<feature type="compositionally biased region" description="Low complexity" evidence="2">
    <location>
        <begin position="231"/>
        <end position="245"/>
    </location>
</feature>
<evidence type="ECO:0000256" key="2">
    <source>
        <dbReference type="SAM" id="MobiDB-lite"/>
    </source>
</evidence>
<keyword evidence="5" id="KW-1185">Reference proteome</keyword>
<evidence type="ECO:0000256" key="1">
    <source>
        <dbReference type="ARBA" id="ARBA00023242"/>
    </source>
</evidence>
<dbReference type="PANTHER" id="PTHR23110">
    <property type="entry name" value="BTB DOMAIN TRANSCRIPTION FACTOR"/>
    <property type="match status" value="1"/>
</dbReference>
<dbReference type="Proteomes" id="UP001445076">
    <property type="component" value="Unassembled WGS sequence"/>
</dbReference>
<dbReference type="Gene3D" id="3.30.710.10">
    <property type="entry name" value="Potassium Channel Kv1.1, Chain A"/>
    <property type="match status" value="1"/>
</dbReference>
<evidence type="ECO:0000259" key="3">
    <source>
        <dbReference type="PROSITE" id="PS50097"/>
    </source>
</evidence>
<accession>A0AAW0VT17</accession>
<feature type="domain" description="BTB" evidence="3">
    <location>
        <begin position="1"/>
        <end position="36"/>
    </location>
</feature>
<feature type="compositionally biased region" description="Basic and acidic residues" evidence="2">
    <location>
        <begin position="211"/>
        <end position="224"/>
    </location>
</feature>
<feature type="non-terminal residue" evidence="4">
    <location>
        <position position="1"/>
    </location>
</feature>
<dbReference type="SUPFAM" id="SSF54695">
    <property type="entry name" value="POZ domain"/>
    <property type="match status" value="1"/>
</dbReference>
<feature type="compositionally biased region" description="Low complexity" evidence="2">
    <location>
        <begin position="141"/>
        <end position="168"/>
    </location>
</feature>
<dbReference type="EMBL" id="JARKIK010001592">
    <property type="protein sequence ID" value="KAK8719662.1"/>
    <property type="molecule type" value="Genomic_DNA"/>
</dbReference>
<dbReference type="PANTHER" id="PTHR23110:SF99">
    <property type="entry name" value="BROAD-COMPLEX CORE PROTEIN ISOFORM 6"/>
    <property type="match status" value="1"/>
</dbReference>
<reference evidence="4 5" key="1">
    <citation type="journal article" date="2024" name="BMC Genomics">
        <title>Genome assembly of redclaw crayfish (Cherax quadricarinatus) provides insights into its immune adaptation and hypoxia tolerance.</title>
        <authorList>
            <person name="Liu Z."/>
            <person name="Zheng J."/>
            <person name="Li H."/>
            <person name="Fang K."/>
            <person name="Wang S."/>
            <person name="He J."/>
            <person name="Zhou D."/>
            <person name="Weng S."/>
            <person name="Chi M."/>
            <person name="Gu Z."/>
            <person name="He J."/>
            <person name="Li F."/>
            <person name="Wang M."/>
        </authorList>
    </citation>
    <scope>NUCLEOTIDE SEQUENCE [LARGE SCALE GENOMIC DNA]</scope>
    <source>
        <strain evidence="4">ZL_2023a</strain>
    </source>
</reference>
<feature type="region of interest" description="Disordered" evidence="2">
    <location>
        <begin position="258"/>
        <end position="280"/>
    </location>
</feature>
<dbReference type="InterPro" id="IPR000210">
    <property type="entry name" value="BTB/POZ_dom"/>
</dbReference>
<proteinExistence type="predicted"/>
<dbReference type="InterPro" id="IPR011333">
    <property type="entry name" value="SKP1/BTB/POZ_sf"/>
</dbReference>
<dbReference type="Pfam" id="PF00651">
    <property type="entry name" value="BTB"/>
    <property type="match status" value="1"/>
</dbReference>
<dbReference type="InterPro" id="IPR051095">
    <property type="entry name" value="Dros_DevTransReg"/>
</dbReference>
<dbReference type="GO" id="GO:0006357">
    <property type="term" value="P:regulation of transcription by RNA polymerase II"/>
    <property type="evidence" value="ECO:0007669"/>
    <property type="project" value="TreeGrafter"/>
</dbReference>
<feature type="region of interest" description="Disordered" evidence="2">
    <location>
        <begin position="104"/>
        <end position="245"/>
    </location>
</feature>
<sequence length="280" mass="29081">QGNPCTHPIIILRDVAYTHMRSLLEFMYAGEVNISQVHLGAFLHTAEALKIRGLAESSDDRKDQGGLNSISPLSALKSSLSGLGNMTMGGLTAPSILERPLVPQLLPHPTDKQGNPLTTPHHLPPHLVPPPLSLAGGGTLPTPSQGVTGGPPSSSSSSSNSTNCSATGIPQGPLPLTVVSQASERLPRPEALERTPSPPPPLPPCKRLRLERKGMLDPPEKNNHGDSTNGTASSTITTTPTTMPADDTIHTVLKTEPVESDAEVGGGWCGPEEGDSSSGG</sequence>
<dbReference type="AlphaFoldDB" id="A0AAW0VT17"/>
<gene>
    <name evidence="4" type="ORF">OTU49_013879</name>
</gene>
<organism evidence="4 5">
    <name type="scientific">Cherax quadricarinatus</name>
    <name type="common">Australian red claw crayfish</name>
    <dbReference type="NCBI Taxonomy" id="27406"/>
    <lineage>
        <taxon>Eukaryota</taxon>
        <taxon>Metazoa</taxon>
        <taxon>Ecdysozoa</taxon>
        <taxon>Arthropoda</taxon>
        <taxon>Crustacea</taxon>
        <taxon>Multicrustacea</taxon>
        <taxon>Malacostraca</taxon>
        <taxon>Eumalacostraca</taxon>
        <taxon>Eucarida</taxon>
        <taxon>Decapoda</taxon>
        <taxon>Pleocyemata</taxon>
        <taxon>Astacidea</taxon>
        <taxon>Parastacoidea</taxon>
        <taxon>Parastacidae</taxon>
        <taxon>Cherax</taxon>
    </lineage>
</organism>
<comment type="caution">
    <text evidence="4">The sequence shown here is derived from an EMBL/GenBank/DDBJ whole genome shotgun (WGS) entry which is preliminary data.</text>
</comment>
<dbReference type="PROSITE" id="PS50097">
    <property type="entry name" value="BTB"/>
    <property type="match status" value="1"/>
</dbReference>
<evidence type="ECO:0000313" key="4">
    <source>
        <dbReference type="EMBL" id="KAK8719662.1"/>
    </source>
</evidence>
<name>A0AAW0VT17_CHEQU</name>
<feature type="non-terminal residue" evidence="4">
    <location>
        <position position="280"/>
    </location>
</feature>
<evidence type="ECO:0000313" key="5">
    <source>
        <dbReference type="Proteomes" id="UP001445076"/>
    </source>
</evidence>
<dbReference type="GO" id="GO:0005634">
    <property type="term" value="C:nucleus"/>
    <property type="evidence" value="ECO:0007669"/>
    <property type="project" value="TreeGrafter"/>
</dbReference>
<protein>
    <recommendedName>
        <fullName evidence="3">BTB domain-containing protein</fullName>
    </recommendedName>
</protein>
<keyword evidence="1" id="KW-0539">Nucleus</keyword>